<dbReference type="RefSeq" id="WP_113029503.1">
    <property type="nucleotide sequence ID" value="NZ_QMFB01000001.1"/>
</dbReference>
<dbReference type="InterPro" id="IPR016024">
    <property type="entry name" value="ARM-type_fold"/>
</dbReference>
<name>A0A329MYV8_9BACL</name>
<dbReference type="Pfam" id="PF08713">
    <property type="entry name" value="DNA_alkylation"/>
    <property type="match status" value="1"/>
</dbReference>
<evidence type="ECO:0000313" key="2">
    <source>
        <dbReference type="Proteomes" id="UP000250369"/>
    </source>
</evidence>
<gene>
    <name evidence="1" type="ORF">DQG23_04150</name>
</gene>
<keyword evidence="2" id="KW-1185">Reference proteome</keyword>
<evidence type="ECO:0000313" key="1">
    <source>
        <dbReference type="EMBL" id="RAV23393.1"/>
    </source>
</evidence>
<dbReference type="InterPro" id="IPR014825">
    <property type="entry name" value="DNA_alkylation"/>
</dbReference>
<dbReference type="OrthoDB" id="9797162at2"/>
<reference evidence="1 2" key="1">
    <citation type="journal article" date="2009" name="Int. J. Syst. Evol. Microbiol.">
        <title>Paenibacillus contaminans sp. nov., isolated from a contaminated laboratory plate.</title>
        <authorList>
            <person name="Chou J.H."/>
            <person name="Lee J.H."/>
            <person name="Lin M.C."/>
            <person name="Chang P.S."/>
            <person name="Arun A.B."/>
            <person name="Young C.C."/>
            <person name="Chen W.M."/>
        </authorList>
    </citation>
    <scope>NUCLEOTIDE SEQUENCE [LARGE SCALE GENOMIC DNA]</scope>
    <source>
        <strain evidence="1 2">CKOBP-6</strain>
    </source>
</reference>
<dbReference type="SUPFAM" id="SSF48371">
    <property type="entry name" value="ARM repeat"/>
    <property type="match status" value="1"/>
</dbReference>
<dbReference type="AlphaFoldDB" id="A0A329MYV8"/>
<dbReference type="Proteomes" id="UP000250369">
    <property type="component" value="Unassembled WGS sequence"/>
</dbReference>
<accession>A0A329MYV8</accession>
<dbReference type="Gene3D" id="1.25.40.290">
    <property type="entry name" value="ARM repeat domains"/>
    <property type="match status" value="1"/>
</dbReference>
<sequence>MAELLKEIYNEAFFEKLTGKLKAEYSDFPERTFLELVYAGNWEPLALKQRMRRISESLRATLPADYREALNILKRAAVDCRGLPYMMYPDFVEVYGLEDPEASIEALALFTRYSSSEFAVRPFIVRYPSLMLAQLKMWAADPDEHVRRLASEGSRPRLPWAMALSKFKRDPRPVLELLELLKEDESEYVRRSVANNLNDIAKDHPSLVLETARSWYGRHPHTDWIVRHGCRGLLKRCDPEALRFFGFVPAEAFEVRGLTVVPDPVKIGGSASMGFTLVNHGEEPARLRIEYGIDFVKANGRSSRKLFKLSEKTYAFGACAVSFTHSFVQLTTRKHYPGEHRLAVIINGIEKALVPFSLHGEL</sequence>
<organism evidence="1 2">
    <name type="scientific">Paenibacillus contaminans</name>
    <dbReference type="NCBI Taxonomy" id="450362"/>
    <lineage>
        <taxon>Bacteria</taxon>
        <taxon>Bacillati</taxon>
        <taxon>Bacillota</taxon>
        <taxon>Bacilli</taxon>
        <taxon>Bacillales</taxon>
        <taxon>Paenibacillaceae</taxon>
        <taxon>Paenibacillus</taxon>
    </lineage>
</organism>
<protein>
    <submittedName>
        <fullName evidence="1">DNA alkylation repair protein</fullName>
    </submittedName>
</protein>
<dbReference type="EMBL" id="QMFB01000001">
    <property type="protein sequence ID" value="RAV23393.1"/>
    <property type="molecule type" value="Genomic_DNA"/>
</dbReference>
<comment type="caution">
    <text evidence="1">The sequence shown here is derived from an EMBL/GenBank/DDBJ whole genome shotgun (WGS) entry which is preliminary data.</text>
</comment>
<proteinExistence type="predicted"/>